<comment type="caution">
    <text evidence="7">The sequence shown here is derived from an EMBL/GenBank/DDBJ whole genome shotgun (WGS) entry which is preliminary data.</text>
</comment>
<dbReference type="Gene3D" id="1.10.10.60">
    <property type="entry name" value="Homeodomain-like"/>
    <property type="match status" value="1"/>
</dbReference>
<dbReference type="GO" id="GO:0005524">
    <property type="term" value="F:ATP binding"/>
    <property type="evidence" value="ECO:0007669"/>
    <property type="project" value="UniProtKB-KW"/>
</dbReference>
<accession>A0A419HUY5</accession>
<dbReference type="InterPro" id="IPR058031">
    <property type="entry name" value="AAA_lid_NorR"/>
</dbReference>
<dbReference type="EMBL" id="QZFV01000114">
    <property type="protein sequence ID" value="RJQ80662.1"/>
    <property type="molecule type" value="Genomic_DNA"/>
</dbReference>
<keyword evidence="3" id="KW-0805">Transcription regulation</keyword>
<gene>
    <name evidence="7" type="ORF">D5S19_24795</name>
</gene>
<evidence type="ECO:0000256" key="4">
    <source>
        <dbReference type="ARBA" id="ARBA00023163"/>
    </source>
</evidence>
<dbReference type="InterPro" id="IPR029016">
    <property type="entry name" value="GAF-like_dom_sf"/>
</dbReference>
<evidence type="ECO:0000256" key="1">
    <source>
        <dbReference type="ARBA" id="ARBA00022741"/>
    </source>
</evidence>
<dbReference type="SUPFAM" id="SSF52540">
    <property type="entry name" value="P-loop containing nucleoside triphosphate hydrolases"/>
    <property type="match status" value="1"/>
</dbReference>
<dbReference type="AlphaFoldDB" id="A0A419HUY5"/>
<dbReference type="PROSITE" id="PS50045">
    <property type="entry name" value="SIGMA54_INTERACT_4"/>
    <property type="match status" value="1"/>
</dbReference>
<dbReference type="Pfam" id="PF02954">
    <property type="entry name" value="HTH_8"/>
    <property type="match status" value="1"/>
</dbReference>
<feature type="domain" description="Sigma-54 factor interaction" evidence="6">
    <location>
        <begin position="487"/>
        <end position="548"/>
    </location>
</feature>
<dbReference type="PRINTS" id="PR01590">
    <property type="entry name" value="HTHFIS"/>
</dbReference>
<dbReference type="Gene3D" id="1.10.8.60">
    <property type="match status" value="1"/>
</dbReference>
<evidence type="ECO:0000313" key="8">
    <source>
        <dbReference type="Proteomes" id="UP000285112"/>
    </source>
</evidence>
<dbReference type="Proteomes" id="UP000285112">
    <property type="component" value="Unassembled WGS sequence"/>
</dbReference>
<dbReference type="InterPro" id="IPR002197">
    <property type="entry name" value="HTH_Fis"/>
</dbReference>
<dbReference type="PANTHER" id="PTHR32071">
    <property type="entry name" value="TRANSCRIPTIONAL REGULATORY PROTEIN"/>
    <property type="match status" value="1"/>
</dbReference>
<protein>
    <submittedName>
        <fullName evidence="7">GAF domain-containing protein</fullName>
    </submittedName>
</protein>
<dbReference type="Gene3D" id="3.40.50.300">
    <property type="entry name" value="P-loop containing nucleotide triphosphate hydrolases"/>
    <property type="match status" value="1"/>
</dbReference>
<evidence type="ECO:0000313" key="7">
    <source>
        <dbReference type="EMBL" id="RJQ80662.1"/>
    </source>
</evidence>
<proteinExistence type="predicted"/>
<organism evidence="7 8">
    <name type="scientific">Amycolatopsis panacis</name>
    <dbReference type="NCBI Taxonomy" id="2340917"/>
    <lineage>
        <taxon>Bacteria</taxon>
        <taxon>Bacillati</taxon>
        <taxon>Actinomycetota</taxon>
        <taxon>Actinomycetes</taxon>
        <taxon>Pseudonocardiales</taxon>
        <taxon>Pseudonocardiaceae</taxon>
        <taxon>Amycolatopsis</taxon>
    </lineage>
</organism>
<dbReference type="InterPro" id="IPR009057">
    <property type="entry name" value="Homeodomain-like_sf"/>
</dbReference>
<sequence length="622" mass="67618">MRSFRRARRAQEGDPVDDLPQSKSPPATVAADDDNLAQARVRFLTSAAVETDQVRQPILSSWRRSRDLRVPADHIALPYVDDRDLEVPLVRGAAPVLARLGDQLAGQPISLIVTDPSGVVLSQRTGDPDLHRHLEGVELLPGFNYGERFVGTNGIGTALYEGRPAHVFGHEHYAEHLEDLACAAVPIQHPISGKTIGAVDLTCWRRDAGGLLIALARTAAEQIRQSLLLHSNIRELILFQAYLQACRRSTGIVMAVNDNLVMMNDAARQLLDPADQTVLLAHAAEALATGPRATATVALTTGSRVRMHCRTISGDNETSTAGTVLSAKLLENDDERVQAAPILPLFLPGVVGSSAPWLRCCHEVDDAYARRDWLVLAGEPGTGKHAVAQGVHRRHNPAGRVHTLDAALAGPSWDRELVEELLTDPVEALIVRHADQLGVSEAHTLADVLREARSPSGAKPPWVVLTLGSDTETGSELAALLSLFPRTVTVPPLRAHAEDLSELVPLFLSKLGHGGQLTCAPTAMHLLMRAAWPGNVTQLYEVLKRVGQQRRTGAVHPYDLPPEFHTVARKQLNRLEETERDAIVRGLEDADGNKARAARLLGVSRATIYRKIHEYGIVTPDH</sequence>
<keyword evidence="8" id="KW-1185">Reference proteome</keyword>
<evidence type="ECO:0000256" key="2">
    <source>
        <dbReference type="ARBA" id="ARBA00022840"/>
    </source>
</evidence>
<evidence type="ECO:0000259" key="6">
    <source>
        <dbReference type="PROSITE" id="PS50045"/>
    </source>
</evidence>
<dbReference type="OrthoDB" id="5496274at2"/>
<reference evidence="7 8" key="1">
    <citation type="submission" date="2018-09" db="EMBL/GenBank/DDBJ databases">
        <title>YIM PH 21725 draft genome.</title>
        <authorList>
            <person name="Miao C."/>
        </authorList>
    </citation>
    <scope>NUCLEOTIDE SEQUENCE [LARGE SCALE GENOMIC DNA]</scope>
    <source>
        <strain evidence="8">YIM PH21725</strain>
    </source>
</reference>
<dbReference type="InterPro" id="IPR002078">
    <property type="entry name" value="Sigma_54_int"/>
</dbReference>
<dbReference type="InterPro" id="IPR027417">
    <property type="entry name" value="P-loop_NTPase"/>
</dbReference>
<dbReference type="Pfam" id="PF25601">
    <property type="entry name" value="AAA_lid_14"/>
    <property type="match status" value="1"/>
</dbReference>
<dbReference type="SUPFAM" id="SSF46689">
    <property type="entry name" value="Homeodomain-like"/>
    <property type="match status" value="1"/>
</dbReference>
<keyword evidence="1" id="KW-0547">Nucleotide-binding</keyword>
<dbReference type="PANTHER" id="PTHR32071:SF122">
    <property type="entry name" value="SIGMA FACTOR"/>
    <property type="match status" value="1"/>
</dbReference>
<dbReference type="Gene3D" id="3.30.450.40">
    <property type="match status" value="1"/>
</dbReference>
<dbReference type="GO" id="GO:0043565">
    <property type="term" value="F:sequence-specific DNA binding"/>
    <property type="evidence" value="ECO:0007669"/>
    <property type="project" value="InterPro"/>
</dbReference>
<evidence type="ECO:0000256" key="3">
    <source>
        <dbReference type="ARBA" id="ARBA00023015"/>
    </source>
</evidence>
<keyword evidence="4" id="KW-0804">Transcription</keyword>
<dbReference type="GO" id="GO:0006355">
    <property type="term" value="P:regulation of DNA-templated transcription"/>
    <property type="evidence" value="ECO:0007669"/>
    <property type="project" value="InterPro"/>
</dbReference>
<keyword evidence="2" id="KW-0067">ATP-binding</keyword>
<evidence type="ECO:0000256" key="5">
    <source>
        <dbReference type="SAM" id="MobiDB-lite"/>
    </source>
</evidence>
<feature type="region of interest" description="Disordered" evidence="5">
    <location>
        <begin position="1"/>
        <end position="29"/>
    </location>
</feature>
<name>A0A419HUY5_9PSEU</name>